<evidence type="ECO:0000313" key="15">
    <source>
        <dbReference type="EMBL" id="QQR29644.1"/>
    </source>
</evidence>
<evidence type="ECO:0000256" key="9">
    <source>
        <dbReference type="ARBA" id="ARBA00049563"/>
    </source>
</evidence>
<dbReference type="Gene3D" id="3.40.50.300">
    <property type="entry name" value="P-loop containing nucleotide triphosphate hydrolases"/>
    <property type="match status" value="1"/>
</dbReference>
<comment type="catalytic activity">
    <reaction evidence="9 10 11">
        <text>adenosine(37) in tRNA + dimethylallyl diphosphate = N(6)-dimethylallyladenosine(37) in tRNA + diphosphate</text>
        <dbReference type="Rhea" id="RHEA:26482"/>
        <dbReference type="Rhea" id="RHEA-COMP:10162"/>
        <dbReference type="Rhea" id="RHEA-COMP:10375"/>
        <dbReference type="ChEBI" id="CHEBI:33019"/>
        <dbReference type="ChEBI" id="CHEBI:57623"/>
        <dbReference type="ChEBI" id="CHEBI:74411"/>
        <dbReference type="ChEBI" id="CHEBI:74415"/>
        <dbReference type="EC" id="2.5.1.75"/>
    </reaction>
</comment>
<dbReference type="EMBL" id="CP021422">
    <property type="protein sequence ID" value="ASB40353.1"/>
    <property type="molecule type" value="Genomic_DNA"/>
</dbReference>
<evidence type="ECO:0000256" key="4">
    <source>
        <dbReference type="ARBA" id="ARBA00022679"/>
    </source>
</evidence>
<evidence type="ECO:0000313" key="17">
    <source>
        <dbReference type="Proteomes" id="UP000596035"/>
    </source>
</evidence>
<feature type="binding site" evidence="10">
    <location>
        <begin position="14"/>
        <end position="19"/>
    </location>
    <ligand>
        <name>substrate</name>
    </ligand>
</feature>
<evidence type="ECO:0000313" key="16">
    <source>
        <dbReference type="Proteomes" id="UP000196710"/>
    </source>
</evidence>
<dbReference type="Proteomes" id="UP000196710">
    <property type="component" value="Chromosome"/>
</dbReference>
<evidence type="ECO:0000256" key="8">
    <source>
        <dbReference type="ARBA" id="ARBA00022842"/>
    </source>
</evidence>
<keyword evidence="4 10" id="KW-0808">Transferase</keyword>
<feature type="binding site" evidence="10">
    <location>
        <begin position="12"/>
        <end position="19"/>
    </location>
    <ligand>
        <name>ATP</name>
        <dbReference type="ChEBI" id="CHEBI:30616"/>
    </ligand>
</feature>
<feature type="site" description="Interaction with substrate tRNA" evidence="10">
    <location>
        <position position="103"/>
    </location>
</feature>
<dbReference type="PANTHER" id="PTHR11088:SF60">
    <property type="entry name" value="TRNA DIMETHYLALLYLTRANSFERASE"/>
    <property type="match status" value="1"/>
</dbReference>
<dbReference type="Gene3D" id="1.10.20.140">
    <property type="match status" value="1"/>
</dbReference>
<dbReference type="AlphaFoldDB" id="A0A1Z2XPH8"/>
<evidence type="ECO:0000256" key="5">
    <source>
        <dbReference type="ARBA" id="ARBA00022694"/>
    </source>
</evidence>
<name>A0A1Z2XPH8_9FIRM</name>
<evidence type="ECO:0000256" key="7">
    <source>
        <dbReference type="ARBA" id="ARBA00022840"/>
    </source>
</evidence>
<dbReference type="PANTHER" id="PTHR11088">
    <property type="entry name" value="TRNA DIMETHYLALLYLTRANSFERASE"/>
    <property type="match status" value="1"/>
</dbReference>
<dbReference type="InterPro" id="IPR027417">
    <property type="entry name" value="P-loop_NTPase"/>
</dbReference>
<comment type="subunit">
    <text evidence="10">Monomer.</text>
</comment>
<accession>A0A1Z2XPH8</accession>
<dbReference type="KEGG" id="amur:ADH66_06550"/>
<dbReference type="RefSeq" id="WP_066534148.1">
    <property type="nucleotide sequence ID" value="NZ_CP021422.1"/>
</dbReference>
<keyword evidence="5 10" id="KW-0819">tRNA processing</keyword>
<evidence type="ECO:0000256" key="2">
    <source>
        <dbReference type="ARBA" id="ARBA00003213"/>
    </source>
</evidence>
<reference evidence="15 17" key="3">
    <citation type="submission" date="2020-11" db="EMBL/GenBank/DDBJ databases">
        <title>Closed and high quality bacterial genomes of the OMM12 community.</title>
        <authorList>
            <person name="Marbouty M."/>
            <person name="Lamy-Besnier Q."/>
            <person name="Debarbieux L."/>
            <person name="Koszul R."/>
        </authorList>
    </citation>
    <scope>NUCLEOTIDE SEQUENCE [LARGE SCALE GENOMIC DNA]</scope>
    <source>
        <strain evidence="15 17">KB18</strain>
    </source>
</reference>
<dbReference type="GO" id="GO:0005524">
    <property type="term" value="F:ATP binding"/>
    <property type="evidence" value="ECO:0007669"/>
    <property type="project" value="UniProtKB-UniRule"/>
</dbReference>
<dbReference type="NCBIfam" id="TIGR00174">
    <property type="entry name" value="miaA"/>
    <property type="match status" value="1"/>
</dbReference>
<dbReference type="GO" id="GO:0052381">
    <property type="term" value="F:tRNA dimethylallyltransferase activity"/>
    <property type="evidence" value="ECO:0007669"/>
    <property type="project" value="UniProtKB-UniRule"/>
</dbReference>
<reference evidence="16" key="2">
    <citation type="submission" date="2017-05" db="EMBL/GenBank/DDBJ databases">
        <title>Improved OligoMM genomes.</title>
        <authorList>
            <person name="Garzetti D."/>
        </authorList>
    </citation>
    <scope>NUCLEOTIDE SEQUENCE [LARGE SCALE GENOMIC DNA]</scope>
    <source>
        <strain evidence="16">KB18</strain>
    </source>
</reference>
<evidence type="ECO:0000256" key="1">
    <source>
        <dbReference type="ARBA" id="ARBA00001946"/>
    </source>
</evidence>
<keyword evidence="16" id="KW-1185">Reference proteome</keyword>
<comment type="cofactor">
    <cofactor evidence="1 10">
        <name>Mg(2+)</name>
        <dbReference type="ChEBI" id="CHEBI:18420"/>
    </cofactor>
</comment>
<evidence type="ECO:0000256" key="13">
    <source>
        <dbReference type="RuleBase" id="RU003785"/>
    </source>
</evidence>
<dbReference type="Proteomes" id="UP000596035">
    <property type="component" value="Chromosome"/>
</dbReference>
<dbReference type="Pfam" id="PF01715">
    <property type="entry name" value="IPPT"/>
    <property type="match status" value="1"/>
</dbReference>
<dbReference type="InterPro" id="IPR039657">
    <property type="entry name" value="Dimethylallyltransferase"/>
</dbReference>
<feature type="site" description="Interaction with substrate tRNA" evidence="10">
    <location>
        <position position="126"/>
    </location>
</feature>
<dbReference type="HAMAP" id="MF_00185">
    <property type="entry name" value="IPP_trans"/>
    <property type="match status" value="1"/>
</dbReference>
<evidence type="ECO:0000256" key="11">
    <source>
        <dbReference type="RuleBase" id="RU003783"/>
    </source>
</evidence>
<dbReference type="GO" id="GO:0006400">
    <property type="term" value="P:tRNA modification"/>
    <property type="evidence" value="ECO:0007669"/>
    <property type="project" value="TreeGrafter"/>
</dbReference>
<dbReference type="EMBL" id="CP065321">
    <property type="protein sequence ID" value="QQR29644.1"/>
    <property type="molecule type" value="Genomic_DNA"/>
</dbReference>
<feature type="region of interest" description="Interaction with substrate tRNA" evidence="10">
    <location>
        <begin position="37"/>
        <end position="40"/>
    </location>
</feature>
<reference evidence="14" key="1">
    <citation type="journal article" date="2017" name="Genome Announc.">
        <title>High-Quality Whole-Genome Sequences of the Oligo-Mouse-Microbiota Bacterial Community.</title>
        <authorList>
            <person name="Garzetti D."/>
            <person name="Brugiroux S."/>
            <person name="Bunk B."/>
            <person name="Pukall R."/>
            <person name="McCoy K.D."/>
            <person name="Macpherson A.J."/>
            <person name="Stecher B."/>
        </authorList>
    </citation>
    <scope>NUCLEOTIDE SEQUENCE</scope>
    <source>
        <strain evidence="14">KB18</strain>
    </source>
</reference>
<dbReference type="SUPFAM" id="SSF52540">
    <property type="entry name" value="P-loop containing nucleoside triphosphate hydrolases"/>
    <property type="match status" value="2"/>
</dbReference>
<gene>
    <name evidence="10 15" type="primary">miaA</name>
    <name evidence="14" type="ORF">ADH66_06550</name>
    <name evidence="15" type="ORF">I5Q82_16650</name>
</gene>
<dbReference type="EC" id="2.5.1.75" evidence="10"/>
<comment type="caution">
    <text evidence="10">Lacks conserved residue(s) required for the propagation of feature annotation.</text>
</comment>
<comment type="similarity">
    <text evidence="3 10 13">Belongs to the IPP transferase family.</text>
</comment>
<proteinExistence type="inferred from homology"/>
<dbReference type="InterPro" id="IPR018022">
    <property type="entry name" value="IPT"/>
</dbReference>
<keyword evidence="7 10" id="KW-0067">ATP-binding</keyword>
<comment type="function">
    <text evidence="2 10 12">Catalyzes the transfer of a dimethylallyl group onto the adenine at position 37 in tRNAs that read codons beginning with uridine, leading to the formation of N6-(dimethylallyl)adenosine (i(6)A).</text>
</comment>
<evidence type="ECO:0000256" key="3">
    <source>
        <dbReference type="ARBA" id="ARBA00005842"/>
    </source>
</evidence>
<evidence type="ECO:0000256" key="6">
    <source>
        <dbReference type="ARBA" id="ARBA00022741"/>
    </source>
</evidence>
<sequence length="330" mass="37380">MAEKPIVIAVTGPTATGKTALGIELAKKFSGEIVSCDSMQVYKGLKIGTAQPEEGELSQVRHHLIGFLGWEENFSVSDYVKLAGETIGEIDSRGRLPVLVGGTGLYARSLLRGFTFTEECRDDNLRAKLFSEAQKLGPDEMHRKLAELDPVSAEEIHPNNLKRVLRALEYCILSGEPFSRQTERSRQAEGPYRYVMICPVFRDRRRLYERINARVDRMLEKGLLEEAQKLYSFCKSAPKPPTAAQSIGYKELFPYFEGQIALEEAVENIKRESRRYAKRQLTWFAREPEIRYLYMDGLCGTDAALEECMKILESCEFYTELSLREGGGAH</sequence>
<keyword evidence="8 10" id="KW-0460">Magnesium</keyword>
<evidence type="ECO:0000256" key="12">
    <source>
        <dbReference type="RuleBase" id="RU003784"/>
    </source>
</evidence>
<evidence type="ECO:0000256" key="10">
    <source>
        <dbReference type="HAMAP-Rule" id="MF_00185"/>
    </source>
</evidence>
<keyword evidence="6 10" id="KW-0547">Nucleotide-binding</keyword>
<evidence type="ECO:0000313" key="14">
    <source>
        <dbReference type="EMBL" id="ASB40353.1"/>
    </source>
</evidence>
<organism evidence="15 17">
    <name type="scientific">Acutalibacter muris</name>
    <dbReference type="NCBI Taxonomy" id="1796620"/>
    <lineage>
        <taxon>Bacteria</taxon>
        <taxon>Bacillati</taxon>
        <taxon>Bacillota</taxon>
        <taxon>Clostridia</taxon>
        <taxon>Eubacteriales</taxon>
        <taxon>Acutalibacteraceae</taxon>
        <taxon>Acutalibacter</taxon>
    </lineage>
</organism>
<protein>
    <recommendedName>
        <fullName evidence="10">tRNA dimethylallyltransferase</fullName>
        <ecNumber evidence="10">2.5.1.75</ecNumber>
    </recommendedName>
    <alternativeName>
        <fullName evidence="10">Dimethylallyl diphosphate:tRNA dimethylallyltransferase</fullName>
        <shortName evidence="10">DMAPP:tRNA dimethylallyltransferase</shortName>
        <shortName evidence="10">DMATase</shortName>
    </alternativeName>
    <alternativeName>
        <fullName evidence="10">Isopentenyl-diphosphate:tRNA isopentenyltransferase</fullName>
        <shortName evidence="10">IPP transferase</shortName>
        <shortName evidence="10">IPPT</shortName>
        <shortName evidence="10">IPTase</shortName>
    </alternativeName>
</protein>